<dbReference type="AlphaFoldDB" id="G1WKM5"/>
<evidence type="ECO:0000313" key="3">
    <source>
        <dbReference type="EMBL" id="EGX68970.1"/>
    </source>
</evidence>
<dbReference type="GeneID" id="62759571"/>
<dbReference type="eggNOG" id="COG0826">
    <property type="taxonomic scope" value="Bacteria"/>
</dbReference>
<reference evidence="3 4" key="1">
    <citation type="submission" date="2011-06" db="EMBL/GenBank/DDBJ databases">
        <title>The Genome Sequence of Collinsella tanakaei YIT 12063.</title>
        <authorList>
            <consortium name="The Broad Institute Genome Sequencing Platform"/>
            <person name="Earl A."/>
            <person name="Ward D."/>
            <person name="Feldgarden M."/>
            <person name="Gevers D."/>
            <person name="Morotomi M."/>
            <person name="Young S.K."/>
            <person name="Zeng Q."/>
            <person name="Gargeya S."/>
            <person name="Fitzgerald M."/>
            <person name="Haas B."/>
            <person name="Abouelleil A."/>
            <person name="Alvarado L."/>
            <person name="Arachchi H.M."/>
            <person name="Berlin A."/>
            <person name="Brown A."/>
            <person name="Chapman S.B."/>
            <person name="Chen Z."/>
            <person name="Dunbar C."/>
            <person name="Freedman E."/>
            <person name="Gearin G."/>
            <person name="Gellesch M."/>
            <person name="Goldberg J."/>
            <person name="Griggs A."/>
            <person name="Gujja S."/>
            <person name="Heiman D."/>
            <person name="Howarth C."/>
            <person name="Larson L."/>
            <person name="Lui A."/>
            <person name="MacDonald P.J.P."/>
            <person name="Mehta T."/>
            <person name="Montmayeur A."/>
            <person name="Murphy C."/>
            <person name="Neiman D."/>
            <person name="Pearson M."/>
            <person name="Priest M."/>
            <person name="Roberts A."/>
            <person name="Saif S."/>
            <person name="Shea T."/>
            <person name="Shenoy N."/>
            <person name="Sisk P."/>
            <person name="Stolte C."/>
            <person name="Sykes S."/>
            <person name="Wortman J."/>
            <person name="Nusbaum C."/>
            <person name="Birren B."/>
        </authorList>
    </citation>
    <scope>NUCLEOTIDE SEQUENCE [LARGE SCALE GENOMIC DNA]</scope>
    <source>
        <strain evidence="3 4">YIT 12063</strain>
    </source>
</reference>
<accession>G1WKM5</accession>
<dbReference type="InterPro" id="IPR001539">
    <property type="entry name" value="Peptidase_U32"/>
</dbReference>
<dbReference type="Pfam" id="PF01136">
    <property type="entry name" value="Peptidase_U32"/>
    <property type="match status" value="2"/>
</dbReference>
<dbReference type="STRING" id="742742.HMPREF9452_01888"/>
<dbReference type="HOGENOM" id="CLU_011540_4_0_11"/>
<dbReference type="PANTHER" id="PTHR30217:SF10">
    <property type="entry name" value="23S RRNA 5-HYDROXYCYTIDINE C2501 SYNTHASE"/>
    <property type="match status" value="1"/>
</dbReference>
<organism evidence="3 4">
    <name type="scientific">Collinsella tanakaei YIT 12063</name>
    <dbReference type="NCBI Taxonomy" id="742742"/>
    <lineage>
        <taxon>Bacteria</taxon>
        <taxon>Bacillati</taxon>
        <taxon>Actinomycetota</taxon>
        <taxon>Coriobacteriia</taxon>
        <taxon>Coriobacteriales</taxon>
        <taxon>Coriobacteriaceae</taxon>
        <taxon>Collinsella</taxon>
    </lineage>
</organism>
<gene>
    <name evidence="3" type="ORF">HMPREF9452_01888</name>
</gene>
<dbReference type="PANTHER" id="PTHR30217">
    <property type="entry name" value="PEPTIDASE U32 FAMILY"/>
    <property type="match status" value="1"/>
</dbReference>
<dbReference type="PROSITE" id="PS01276">
    <property type="entry name" value="PEPTIDASE_U32"/>
    <property type="match status" value="1"/>
</dbReference>
<dbReference type="InterPro" id="IPR051454">
    <property type="entry name" value="RNA/ubiquinone_mod_enzymes"/>
</dbReference>
<sequence length="872" mass="93726">MTTSSPASSASSASPASRAPHHVPAPELLAPAGGPAPFAAALAAGADAIYCGMGSFNARRKADNFTDETFEAACRAAHLAGARVYVTVNIVIKDEEMVDALSLVRRCAQLGADAFIIQDWGLFREIRRLMPQLETHISTQANIHDARATAWCRDAGADRVTLSRELSVPEIATISQVGIDLEVFAHGAICFCYSGVCLLSSFARAGRSANRGMCAQPCRLPYELVDEKGRVLSPANRERPLCPRDTNTSAMLGELLDAGASALKLEGRMKAPDYVYSIVDVYRRQLDDALASRTANEAEREARVRQLKRCFNRDFTTEYQHGASGDEMMSYERSNNRGQLVGEVIASRPTGRDVRGLHPDDRRRRAAIARIHLFEPVDKGDLLELRHDDEFDQFLTTLAPVDAVAGETIDCDIARAMPAGSRVRVIRSQRAIDTANAALKRDILRHRPVNVHITARLGQPFAVSLSCVNDPSLAACATGFIVEPARTRPVTREDLIEHVGRMGASPFQAASFTVDMDEGCGMGFSSVHKVRATACKALEEAILSPYAAIARDLDNVGPFPQAALTATSVVTPAAAEGALTKPESSSTPIAAQAGYASTKPSLCVVVTTPRFAALARELGADVIYVTTDSLDAANISPSQASELGIIPLLDEVCREGDHSRIDPWVLEGATVACGNISELALASQRGATAQLRSCIPVHNLACATMLAEAGAALFWLSPELTLTEIERFCPKAATSLATSFGIEVLGKPRVMTSEHCILQVADACIHNCSSCLLRRKPLWLRNIDGKKLPVTTDIHGRSHLYDSSMIDITPQIPQLLAAGVTHFMVDATLMDEDEFKRAISHARRALDAALAGRTPGKRLQGTSAGCLFVGVD</sequence>
<keyword evidence="4" id="KW-1185">Reference proteome</keyword>
<evidence type="ECO:0000259" key="2">
    <source>
        <dbReference type="Pfam" id="PF12392"/>
    </source>
</evidence>
<dbReference type="Proteomes" id="UP000004830">
    <property type="component" value="Unassembled WGS sequence"/>
</dbReference>
<dbReference type="EMBL" id="ADLS01000027">
    <property type="protein sequence ID" value="EGX68970.1"/>
    <property type="molecule type" value="Genomic_DNA"/>
</dbReference>
<dbReference type="SUPFAM" id="SSF51395">
    <property type="entry name" value="FMN-linked oxidoreductases"/>
    <property type="match status" value="1"/>
</dbReference>
<dbReference type="PATRIC" id="fig|742742.3.peg.1869"/>
<feature type="domain" description="Peptidase U32 collagenase" evidence="2">
    <location>
        <begin position="434"/>
        <end position="542"/>
    </location>
</feature>
<evidence type="ECO:0000256" key="1">
    <source>
        <dbReference type="SAM" id="MobiDB-lite"/>
    </source>
</evidence>
<name>G1WKM5_9ACTN</name>
<evidence type="ECO:0000313" key="4">
    <source>
        <dbReference type="Proteomes" id="UP000004830"/>
    </source>
</evidence>
<feature type="region of interest" description="Disordered" evidence="1">
    <location>
        <begin position="1"/>
        <end position="26"/>
    </location>
</feature>
<dbReference type="Pfam" id="PF12392">
    <property type="entry name" value="DUF3656"/>
    <property type="match status" value="1"/>
</dbReference>
<comment type="caution">
    <text evidence="3">The sequence shown here is derived from an EMBL/GenBank/DDBJ whole genome shotgun (WGS) entry which is preliminary data.</text>
</comment>
<dbReference type="InterPro" id="IPR020988">
    <property type="entry name" value="Pept_U32_collagenase"/>
</dbReference>
<proteinExistence type="predicted"/>
<feature type="compositionally biased region" description="Low complexity" evidence="1">
    <location>
        <begin position="1"/>
        <end position="18"/>
    </location>
</feature>
<dbReference type="RefSeq" id="WP_009141914.1">
    <property type="nucleotide sequence ID" value="NZ_JH126473.1"/>
</dbReference>
<protein>
    <recommendedName>
        <fullName evidence="2">Peptidase U32 collagenase domain-containing protein</fullName>
    </recommendedName>
</protein>